<evidence type="ECO:0000313" key="1">
    <source>
        <dbReference type="EMBL" id="SUS07704.1"/>
    </source>
</evidence>
<dbReference type="InterPro" id="IPR036390">
    <property type="entry name" value="WH_DNA-bd_sf"/>
</dbReference>
<dbReference type="Gene3D" id="1.10.10.10">
    <property type="entry name" value="Winged helix-like DNA-binding domain superfamily/Winged helix DNA-binding domain"/>
    <property type="match status" value="1"/>
</dbReference>
<sequence>MASMIRLSRLADYGVALMTQIALAGDRVHSAQELAASTGVPLPTVSKLLASLARADLLVASRGARGGYRLARPAHDIPVGAIVSAVDGPIALTQCIERGPGACEVEVLCPTQHGWKAINEGVQRAFNAVSLAELVWPSAQAWVQSGAVPASDDPAHDARERATR</sequence>
<evidence type="ECO:0000313" key="2">
    <source>
        <dbReference type="EMBL" id="SUS07706.1"/>
    </source>
</evidence>
<dbReference type="InterPro" id="IPR000944">
    <property type="entry name" value="Tscrpt_reg_Rrf2"/>
</dbReference>
<gene>
    <name evidence="1" type="ORF">DF3PB_4910003</name>
    <name evidence="2" type="ORF">DF3PB_4920003</name>
</gene>
<reference evidence="2" key="1">
    <citation type="submission" date="2018-07" db="EMBL/GenBank/DDBJ databases">
        <authorList>
            <person name="Quirk P.G."/>
            <person name="Krulwich T.A."/>
        </authorList>
    </citation>
    <scope>NUCLEOTIDE SEQUENCE</scope>
</reference>
<dbReference type="PANTHER" id="PTHR33221:SF2">
    <property type="entry name" value="TRANSCRIPTIONAL REGULATOR"/>
    <property type="match status" value="1"/>
</dbReference>
<dbReference type="NCBIfam" id="TIGR02944">
    <property type="entry name" value="suf_reg_Xantho"/>
    <property type="match status" value="1"/>
</dbReference>
<accession>A0A380THB8</accession>
<dbReference type="PROSITE" id="PS51197">
    <property type="entry name" value="HTH_RRF2_2"/>
    <property type="match status" value="1"/>
</dbReference>
<dbReference type="SUPFAM" id="SSF46785">
    <property type="entry name" value="Winged helix' DNA-binding domain"/>
    <property type="match status" value="1"/>
</dbReference>
<dbReference type="EMBL" id="UIDG01000437">
    <property type="protein sequence ID" value="SUS07706.1"/>
    <property type="molecule type" value="Genomic_DNA"/>
</dbReference>
<dbReference type="PANTHER" id="PTHR33221">
    <property type="entry name" value="WINGED HELIX-TURN-HELIX TRANSCRIPTIONAL REGULATOR, RRF2 FAMILY"/>
    <property type="match status" value="1"/>
</dbReference>
<protein>
    <submittedName>
        <fullName evidence="2">SUF system Fe-S cluster assembly regulator</fullName>
    </submittedName>
</protein>
<organism evidence="2">
    <name type="scientific">metagenome</name>
    <dbReference type="NCBI Taxonomy" id="256318"/>
    <lineage>
        <taxon>unclassified sequences</taxon>
        <taxon>metagenomes</taxon>
    </lineage>
</organism>
<dbReference type="AlphaFoldDB" id="A0A380THB8"/>
<dbReference type="GO" id="GO:0005829">
    <property type="term" value="C:cytosol"/>
    <property type="evidence" value="ECO:0007669"/>
    <property type="project" value="TreeGrafter"/>
</dbReference>
<name>A0A380THB8_9ZZZZ</name>
<dbReference type="NCBIfam" id="TIGR00738">
    <property type="entry name" value="rrf2_super"/>
    <property type="match status" value="1"/>
</dbReference>
<proteinExistence type="predicted"/>
<dbReference type="InterPro" id="IPR014290">
    <property type="entry name" value="SUF_FeS_clus_asmbl_reg"/>
</dbReference>
<dbReference type="GO" id="GO:0003700">
    <property type="term" value="F:DNA-binding transcription factor activity"/>
    <property type="evidence" value="ECO:0007669"/>
    <property type="project" value="TreeGrafter"/>
</dbReference>
<dbReference type="EMBL" id="UIDG01000436">
    <property type="protein sequence ID" value="SUS07704.1"/>
    <property type="molecule type" value="Genomic_DNA"/>
</dbReference>
<dbReference type="Pfam" id="PF02082">
    <property type="entry name" value="Rrf2"/>
    <property type="match status" value="1"/>
</dbReference>
<dbReference type="InterPro" id="IPR036388">
    <property type="entry name" value="WH-like_DNA-bd_sf"/>
</dbReference>